<organism evidence="6 7">
    <name type="scientific">Streptomyces ruber</name>
    <dbReference type="NCBI Taxonomy" id="83378"/>
    <lineage>
        <taxon>Bacteria</taxon>
        <taxon>Bacillati</taxon>
        <taxon>Actinomycetota</taxon>
        <taxon>Actinomycetes</taxon>
        <taxon>Kitasatosporales</taxon>
        <taxon>Streptomycetaceae</taxon>
        <taxon>Streptomyces</taxon>
    </lineage>
</organism>
<feature type="domain" description="Aerobactin siderophore biosynthesis IucA/IucC N-terminal" evidence="4">
    <location>
        <begin position="214"/>
        <end position="346"/>
    </location>
</feature>
<dbReference type="AlphaFoldDB" id="A0A918B8Z1"/>
<sequence length="514" mass="54326">MHRPITPEAEAALADELAAVRPDLTQPYAEALPGARAAVLSRLWRALAYEPLPWIARRERGRDGLTLHLADGRRLHGPHPDPYATAAYVTELRLDGRPYDRAARLVTALAVPHGEGFAAELDHSAASSALSRANQRPAGPACPARPSTSAEWEQRVVDGHPYHPNCRSRPGFSVAEQLAYAPEHRPVVRLALAGLPSGADGCLVVGDWPERFRDGGRVLVPVHPWQAGHVLGTPVVPGVPAHPLMSLRTLALQDAGRPGGPHVKTTLSARLTSSVRDISVASVHSSMPLSEFAGTVAARTDGLLHITRTLGAVTAGTPELAAVLREAPDVYADGGAGERVVPVAALPATGLPGARPWLADFARLTLTVGLRLLELGVALEAHGQNLLVVLSASGDPVRLVYRDLADIRISPARLARHAVPLPGPPGLPGRNLTDDPAALRRKLFGSLLAGALAATAGSAPALREALSTAVRDLPRTPDLGALRENPVPTKALTLMRLSPHRPGDLWTELPNPLM</sequence>
<evidence type="ECO:0000259" key="5">
    <source>
        <dbReference type="Pfam" id="PF06276"/>
    </source>
</evidence>
<dbReference type="Gene3D" id="6.10.250.3370">
    <property type="match status" value="1"/>
</dbReference>
<dbReference type="InterPro" id="IPR037455">
    <property type="entry name" value="LucA/IucC-like"/>
</dbReference>
<reference evidence="6" key="1">
    <citation type="journal article" date="2014" name="Int. J. Syst. Evol. Microbiol.">
        <title>Complete genome sequence of Corynebacterium casei LMG S-19264T (=DSM 44701T), isolated from a smear-ripened cheese.</title>
        <authorList>
            <consortium name="US DOE Joint Genome Institute (JGI-PGF)"/>
            <person name="Walter F."/>
            <person name="Albersmeier A."/>
            <person name="Kalinowski J."/>
            <person name="Ruckert C."/>
        </authorList>
    </citation>
    <scope>NUCLEOTIDE SEQUENCE</scope>
    <source>
        <strain evidence="6">JCM 3131</strain>
    </source>
</reference>
<feature type="region of interest" description="Disordered" evidence="3">
    <location>
        <begin position="128"/>
        <end position="152"/>
    </location>
</feature>
<proteinExistence type="inferred from homology"/>
<dbReference type="PANTHER" id="PTHR34384">
    <property type="entry name" value="L-2,3-DIAMINOPROPANOATE--CITRATE LIGASE"/>
    <property type="match status" value="1"/>
</dbReference>
<accession>A0A918B8Z1</accession>
<dbReference type="Pfam" id="PF04183">
    <property type="entry name" value="IucA_IucC"/>
    <property type="match status" value="2"/>
</dbReference>
<reference evidence="6" key="2">
    <citation type="submission" date="2020-09" db="EMBL/GenBank/DDBJ databases">
        <authorList>
            <person name="Sun Q."/>
            <person name="Ohkuma M."/>
        </authorList>
    </citation>
    <scope>NUCLEOTIDE SEQUENCE</scope>
    <source>
        <strain evidence="6">JCM 3131</strain>
    </source>
</reference>
<evidence type="ECO:0000256" key="1">
    <source>
        <dbReference type="ARBA" id="ARBA00004924"/>
    </source>
</evidence>
<protein>
    <submittedName>
        <fullName evidence="6">Iron transporter</fullName>
    </submittedName>
</protein>
<evidence type="ECO:0000313" key="6">
    <source>
        <dbReference type="EMBL" id="GGQ46600.1"/>
    </source>
</evidence>
<name>A0A918B8Z1_9ACTN</name>
<dbReference type="GO" id="GO:0019290">
    <property type="term" value="P:siderophore biosynthetic process"/>
    <property type="evidence" value="ECO:0007669"/>
    <property type="project" value="InterPro"/>
</dbReference>
<evidence type="ECO:0000259" key="4">
    <source>
        <dbReference type="Pfam" id="PF04183"/>
    </source>
</evidence>
<feature type="domain" description="Aerobactin siderophore biosynthesis IucA/IucC N-terminal" evidence="4">
    <location>
        <begin position="150"/>
        <end position="194"/>
    </location>
</feature>
<dbReference type="InterPro" id="IPR022770">
    <property type="entry name" value="IucA/IucC-like_C"/>
</dbReference>
<dbReference type="Pfam" id="PF06276">
    <property type="entry name" value="FhuF"/>
    <property type="match status" value="1"/>
</dbReference>
<comment type="pathway">
    <text evidence="1">Siderophore biosynthesis.</text>
</comment>
<dbReference type="InterPro" id="IPR007310">
    <property type="entry name" value="Aerobactin_biosyn_IucA/IucC_N"/>
</dbReference>
<feature type="domain" description="Aerobactin siderophore biosynthesis IucA/IucC-like C-terminal" evidence="5">
    <location>
        <begin position="357"/>
        <end position="456"/>
    </location>
</feature>
<comment type="similarity">
    <text evidence="2">Belongs to the IucA/IucC family.</text>
</comment>
<comment type="caution">
    <text evidence="6">The sequence shown here is derived from an EMBL/GenBank/DDBJ whole genome shotgun (WGS) entry which is preliminary data.</text>
</comment>
<evidence type="ECO:0000256" key="2">
    <source>
        <dbReference type="ARBA" id="ARBA00007832"/>
    </source>
</evidence>
<dbReference type="EMBL" id="BMQK01000002">
    <property type="protein sequence ID" value="GGQ46600.1"/>
    <property type="molecule type" value="Genomic_DNA"/>
</dbReference>
<evidence type="ECO:0000313" key="7">
    <source>
        <dbReference type="Proteomes" id="UP000620156"/>
    </source>
</evidence>
<gene>
    <name evidence="6" type="ORF">GCM10010145_14240</name>
</gene>
<keyword evidence="7" id="KW-1185">Reference proteome</keyword>
<dbReference type="GO" id="GO:0016881">
    <property type="term" value="F:acid-amino acid ligase activity"/>
    <property type="evidence" value="ECO:0007669"/>
    <property type="project" value="UniProtKB-ARBA"/>
</dbReference>
<dbReference type="RefSeq" id="WP_189215799.1">
    <property type="nucleotide sequence ID" value="NZ_BMQK01000002.1"/>
</dbReference>
<dbReference type="PANTHER" id="PTHR34384:SF5">
    <property type="entry name" value="L-2,3-DIAMINOPROPANOATE--CITRATE LIGASE"/>
    <property type="match status" value="1"/>
</dbReference>
<evidence type="ECO:0000256" key="3">
    <source>
        <dbReference type="SAM" id="MobiDB-lite"/>
    </source>
</evidence>
<dbReference type="Gene3D" id="1.10.510.40">
    <property type="match status" value="1"/>
</dbReference>
<dbReference type="Proteomes" id="UP000620156">
    <property type="component" value="Unassembled WGS sequence"/>
</dbReference>